<dbReference type="Gene3D" id="3.30.420.80">
    <property type="entry name" value="Ribosomal protein S11"/>
    <property type="match status" value="1"/>
</dbReference>
<evidence type="ECO:0000256" key="1">
    <source>
        <dbReference type="ARBA" id="ARBA00022980"/>
    </source>
</evidence>
<reference evidence="3 4" key="1">
    <citation type="submission" date="2018-02" db="EMBL/GenBank/DDBJ databases">
        <title>The genomes of Aspergillus section Nigri reveals drivers in fungal speciation.</title>
        <authorList>
            <consortium name="DOE Joint Genome Institute"/>
            <person name="Vesth T.C."/>
            <person name="Nybo J."/>
            <person name="Theobald S."/>
            <person name="Brandl J."/>
            <person name="Frisvad J.C."/>
            <person name="Nielsen K.F."/>
            <person name="Lyhne E.K."/>
            <person name="Kogle M.E."/>
            <person name="Kuo A."/>
            <person name="Riley R."/>
            <person name="Clum A."/>
            <person name="Nolan M."/>
            <person name="Lipzen A."/>
            <person name="Salamov A."/>
            <person name="Henrissat B."/>
            <person name="Wiebenga A."/>
            <person name="De vries R.P."/>
            <person name="Grigoriev I.V."/>
            <person name="Mortensen U.H."/>
            <person name="Andersen M.R."/>
            <person name="Baker S.E."/>
        </authorList>
    </citation>
    <scope>NUCLEOTIDE SEQUENCE [LARGE SCALE GENOMIC DNA]</scope>
    <source>
        <strain evidence="3 4">CBS 313.89</strain>
    </source>
</reference>
<dbReference type="OrthoDB" id="1654884at2759"/>
<dbReference type="InterPro" id="IPR036967">
    <property type="entry name" value="Ribosomal_uS11_sf"/>
</dbReference>
<accession>A0A8G1W2R8</accession>
<dbReference type="AlphaFoldDB" id="A0A8G1W2R8"/>
<dbReference type="GO" id="GO:1990904">
    <property type="term" value="C:ribonucleoprotein complex"/>
    <property type="evidence" value="ECO:0007669"/>
    <property type="project" value="UniProtKB-KW"/>
</dbReference>
<dbReference type="RefSeq" id="XP_040806345.1">
    <property type="nucleotide sequence ID" value="XM_040943658.1"/>
</dbReference>
<organism evidence="3 4">
    <name type="scientific">Aspergillus fijiensis CBS 313.89</name>
    <dbReference type="NCBI Taxonomy" id="1448319"/>
    <lineage>
        <taxon>Eukaryota</taxon>
        <taxon>Fungi</taxon>
        <taxon>Dikarya</taxon>
        <taxon>Ascomycota</taxon>
        <taxon>Pezizomycotina</taxon>
        <taxon>Eurotiomycetes</taxon>
        <taxon>Eurotiomycetidae</taxon>
        <taxon>Eurotiales</taxon>
        <taxon>Aspergillaceae</taxon>
        <taxon>Aspergillus</taxon>
    </lineage>
</organism>
<dbReference type="Proteomes" id="UP000249789">
    <property type="component" value="Unassembled WGS sequence"/>
</dbReference>
<sequence>MNTSFVSALTRALPSIGRPLQLRISPLSSIRPFSSTPAKPANTSGEARDLERQILGTKPKVANSDNQASTLDDLFGSTGLSRSSEKTTYSFQKLQGSLEAEMVGQPYVDRSPPYNLHVYSHKHNTILTLTRPNGNPMMSLSCGHLGFRKGGRAGFDPAFQLTSHFFAQMQERGYMMEIKRMTLVFRDFGLGRDAFTKVLLGNEGKNIRGTICRVSDCTRVKFGGTRSRHVRRLG</sequence>
<dbReference type="SUPFAM" id="SSF53137">
    <property type="entry name" value="Translational machinery components"/>
    <property type="match status" value="1"/>
</dbReference>
<dbReference type="VEuPathDB" id="FungiDB:BO72DRAFT_443774"/>
<dbReference type="GO" id="GO:0003735">
    <property type="term" value="F:structural constituent of ribosome"/>
    <property type="evidence" value="ECO:0007669"/>
    <property type="project" value="InterPro"/>
</dbReference>
<dbReference type="GeneID" id="63860991"/>
<evidence type="ECO:0000313" key="4">
    <source>
        <dbReference type="Proteomes" id="UP000249789"/>
    </source>
</evidence>
<gene>
    <name evidence="3" type="ORF">BO72DRAFT_443774</name>
</gene>
<dbReference type="GO" id="GO:0005840">
    <property type="term" value="C:ribosome"/>
    <property type="evidence" value="ECO:0007669"/>
    <property type="project" value="UniProtKB-KW"/>
</dbReference>
<evidence type="ECO:0000256" key="2">
    <source>
        <dbReference type="ARBA" id="ARBA00023274"/>
    </source>
</evidence>
<keyword evidence="1" id="KW-0689">Ribosomal protein</keyword>
<keyword evidence="2" id="KW-0687">Ribonucleoprotein</keyword>
<protein>
    <submittedName>
        <fullName evidence="3">Translational machinery component</fullName>
    </submittedName>
</protein>
<keyword evidence="4" id="KW-1185">Reference proteome</keyword>
<evidence type="ECO:0000313" key="3">
    <source>
        <dbReference type="EMBL" id="RAK82335.1"/>
    </source>
</evidence>
<dbReference type="GO" id="GO:0006412">
    <property type="term" value="P:translation"/>
    <property type="evidence" value="ECO:0007669"/>
    <property type="project" value="InterPro"/>
</dbReference>
<proteinExistence type="predicted"/>
<dbReference type="EMBL" id="KZ824622">
    <property type="protein sequence ID" value="RAK82335.1"/>
    <property type="molecule type" value="Genomic_DNA"/>
</dbReference>
<name>A0A8G1W2R8_9EURO</name>